<feature type="region of interest" description="Disordered" evidence="6">
    <location>
        <begin position="196"/>
        <end position="236"/>
    </location>
</feature>
<keyword evidence="10" id="KW-1185">Reference proteome</keyword>
<feature type="transmembrane region" description="Helical" evidence="7">
    <location>
        <begin position="395"/>
        <end position="418"/>
    </location>
</feature>
<keyword evidence="3 7" id="KW-0812">Transmembrane</keyword>
<feature type="transmembrane region" description="Helical" evidence="7">
    <location>
        <begin position="263"/>
        <end position="284"/>
    </location>
</feature>
<dbReference type="PROSITE" id="PS50850">
    <property type="entry name" value="MFS"/>
    <property type="match status" value="1"/>
</dbReference>
<feature type="transmembrane region" description="Helical" evidence="7">
    <location>
        <begin position="305"/>
        <end position="330"/>
    </location>
</feature>
<evidence type="ECO:0000256" key="7">
    <source>
        <dbReference type="SAM" id="Phobius"/>
    </source>
</evidence>
<evidence type="ECO:0000313" key="10">
    <source>
        <dbReference type="Proteomes" id="UP000035425"/>
    </source>
</evidence>
<comment type="caution">
    <text evidence="9">The sequence shown here is derived from an EMBL/GenBank/DDBJ whole genome shotgun (WGS) entry which is preliminary data.</text>
</comment>
<dbReference type="Gene3D" id="1.20.1250.20">
    <property type="entry name" value="MFS general substrate transporter like domains"/>
    <property type="match status" value="1"/>
</dbReference>
<feature type="domain" description="Major facilitator superfamily (MFS) profile" evidence="8">
    <location>
        <begin position="19"/>
        <end position="492"/>
    </location>
</feature>
<dbReference type="CDD" id="cd17321">
    <property type="entry name" value="MFS_MMR_MDR_like"/>
    <property type="match status" value="1"/>
</dbReference>
<feature type="transmembrane region" description="Helical" evidence="7">
    <location>
        <begin position="20"/>
        <end position="44"/>
    </location>
</feature>
<evidence type="ECO:0000256" key="5">
    <source>
        <dbReference type="ARBA" id="ARBA00023136"/>
    </source>
</evidence>
<evidence type="ECO:0000256" key="6">
    <source>
        <dbReference type="SAM" id="MobiDB-lite"/>
    </source>
</evidence>
<feature type="transmembrane region" description="Helical" evidence="7">
    <location>
        <begin position="371"/>
        <end position="389"/>
    </location>
</feature>
<evidence type="ECO:0000313" key="9">
    <source>
        <dbReference type="EMBL" id="KLL12143.1"/>
    </source>
</evidence>
<evidence type="ECO:0000256" key="4">
    <source>
        <dbReference type="ARBA" id="ARBA00022989"/>
    </source>
</evidence>
<dbReference type="InterPro" id="IPR036259">
    <property type="entry name" value="MFS_trans_sf"/>
</dbReference>
<keyword evidence="4 7" id="KW-1133">Transmembrane helix</keyword>
<protein>
    <submittedName>
        <fullName evidence="9">Methylenomycin A resistance protein</fullName>
    </submittedName>
</protein>
<dbReference type="EMBL" id="JWIO01000007">
    <property type="protein sequence ID" value="KLL12143.1"/>
    <property type="molecule type" value="Genomic_DNA"/>
</dbReference>
<gene>
    <name evidence="9" type="ORF">FrCorBMG51_06755</name>
</gene>
<feature type="transmembrane region" description="Helical" evidence="7">
    <location>
        <begin position="86"/>
        <end position="112"/>
    </location>
</feature>
<name>A0ABR5F5Y2_9ACTN</name>
<feature type="compositionally biased region" description="Pro residues" evidence="6">
    <location>
        <begin position="196"/>
        <end position="205"/>
    </location>
</feature>
<dbReference type="RefSeq" id="WP_047222234.1">
    <property type="nucleotide sequence ID" value="NZ_JWIO01000007.1"/>
</dbReference>
<feature type="transmembrane region" description="Helical" evidence="7">
    <location>
        <begin position="342"/>
        <end position="364"/>
    </location>
</feature>
<dbReference type="Gene3D" id="1.20.1720.10">
    <property type="entry name" value="Multidrug resistance protein D"/>
    <property type="match status" value="1"/>
</dbReference>
<keyword evidence="2" id="KW-0813">Transport</keyword>
<dbReference type="PANTHER" id="PTHR42718:SF9">
    <property type="entry name" value="MAJOR FACILITATOR SUPERFAMILY MULTIDRUG TRANSPORTER MFSC"/>
    <property type="match status" value="1"/>
</dbReference>
<evidence type="ECO:0000256" key="1">
    <source>
        <dbReference type="ARBA" id="ARBA00004651"/>
    </source>
</evidence>
<feature type="transmembrane region" description="Helical" evidence="7">
    <location>
        <begin position="56"/>
        <end position="74"/>
    </location>
</feature>
<accession>A0ABR5F5Y2</accession>
<feature type="transmembrane region" description="Helical" evidence="7">
    <location>
        <begin position="148"/>
        <end position="170"/>
    </location>
</feature>
<dbReference type="Proteomes" id="UP000035425">
    <property type="component" value="Unassembled WGS sequence"/>
</dbReference>
<dbReference type="InterPro" id="IPR020846">
    <property type="entry name" value="MFS_dom"/>
</dbReference>
<evidence type="ECO:0000256" key="2">
    <source>
        <dbReference type="ARBA" id="ARBA00022448"/>
    </source>
</evidence>
<dbReference type="InterPro" id="IPR011701">
    <property type="entry name" value="MFS"/>
</dbReference>
<organism evidence="9 10">
    <name type="scientific">Protofrankia coriariae</name>
    <dbReference type="NCBI Taxonomy" id="1562887"/>
    <lineage>
        <taxon>Bacteria</taxon>
        <taxon>Bacillati</taxon>
        <taxon>Actinomycetota</taxon>
        <taxon>Actinomycetes</taxon>
        <taxon>Frankiales</taxon>
        <taxon>Frankiaceae</taxon>
        <taxon>Protofrankia</taxon>
    </lineage>
</organism>
<keyword evidence="5 7" id="KW-0472">Membrane</keyword>
<dbReference type="PANTHER" id="PTHR42718">
    <property type="entry name" value="MAJOR FACILITATOR SUPERFAMILY MULTIDRUG TRANSPORTER MFSC"/>
    <property type="match status" value="1"/>
</dbReference>
<proteinExistence type="predicted"/>
<evidence type="ECO:0000256" key="3">
    <source>
        <dbReference type="ARBA" id="ARBA00022692"/>
    </source>
</evidence>
<dbReference type="Pfam" id="PF07690">
    <property type="entry name" value="MFS_1"/>
    <property type="match status" value="1"/>
</dbReference>
<feature type="transmembrane region" description="Helical" evidence="7">
    <location>
        <begin position="468"/>
        <end position="488"/>
    </location>
</feature>
<sequence length="510" mass="52239">MRPDGTPASTSRRDSPSIRLALVCVATFVVYLDASITPVAVPAIRADLHADVTAAQWLLDAYTLGFACLLLTAGSVGDRFGRKATLLTGTAGFTACSVACALAPSPGILIAARGGQGVFAAAVVPLSLAVTAELFADPRQRTRAIGVWGGVAGTAVALGPIIGGLLVQTAGWESMFWINLPIGVVALAGLSWTLPSSPPRRPSPSPNGRAVDERHDGLPGTAPAGGVRKDREAASRPDTVGQTLFVLGSGSLTFAMIESGRFGWSSPVILGLLLGSAVILTLFVRWEIRCSHPMLPPRLLRVPAVAVACVVNFLGLFGMYAVLFLLTVYLQETRHLSPVETGVRFLALTGFLGVASMGAAAVVARLGTRTTMLLGLLLVAAGLGGLTLVEDAGGYFTYGWALVLLGAGIPLSSGVVAIQAMMSAVPADLAGTASGAMNTFRQFGAVFGVALAGVLSPQRGDAVTSMNVTFIVAAAGALAGAVVTVIVLRERGDHASRAIPTAEPQQPSVA</sequence>
<dbReference type="SUPFAM" id="SSF103473">
    <property type="entry name" value="MFS general substrate transporter"/>
    <property type="match status" value="1"/>
</dbReference>
<feature type="transmembrane region" description="Helical" evidence="7">
    <location>
        <begin position="439"/>
        <end position="456"/>
    </location>
</feature>
<comment type="subcellular location">
    <subcellularLocation>
        <location evidence="1">Cell membrane</location>
        <topology evidence="1">Multi-pass membrane protein</topology>
    </subcellularLocation>
</comment>
<reference evidence="9 10" key="1">
    <citation type="submission" date="2014-12" db="EMBL/GenBank/DDBJ databases">
        <title>Frankia sp. BMG5.1 draft genome.</title>
        <authorList>
            <person name="Gtari M."/>
            <person name="Ghodhbane-Gtari F."/>
            <person name="Nouioui I."/>
            <person name="Ktari A."/>
            <person name="Hezbri K."/>
            <person name="Mimouni W."/>
            <person name="Sbissi I."/>
            <person name="Ayari A."/>
            <person name="Yamanaka T."/>
            <person name="Normand P."/>
            <person name="Tisa L.S."/>
            <person name="Boudabous A."/>
        </authorList>
    </citation>
    <scope>NUCLEOTIDE SEQUENCE [LARGE SCALE GENOMIC DNA]</scope>
    <source>
        <strain evidence="9 10">BMG5.1</strain>
    </source>
</reference>
<feature type="transmembrane region" description="Helical" evidence="7">
    <location>
        <begin position="176"/>
        <end position="194"/>
    </location>
</feature>
<dbReference type="PRINTS" id="PR01036">
    <property type="entry name" value="TCRTETB"/>
</dbReference>
<evidence type="ECO:0000259" key="8">
    <source>
        <dbReference type="PROSITE" id="PS50850"/>
    </source>
</evidence>